<evidence type="ECO:0000256" key="4">
    <source>
        <dbReference type="HAMAP-Rule" id="MF_01923"/>
    </source>
</evidence>
<evidence type="ECO:0000256" key="1">
    <source>
        <dbReference type="ARBA" id="ARBA00022628"/>
    </source>
</evidence>
<evidence type="ECO:0000313" key="6">
    <source>
        <dbReference type="EMBL" id="AGB16158.1"/>
    </source>
</evidence>
<keyword evidence="2 4" id="KW-0413">Isomerase</keyword>
<dbReference type="STRING" id="797302.Halru_1551"/>
<dbReference type="InterPro" id="IPR016176">
    <property type="entry name" value="Cbl-dep_enz_cat"/>
</dbReference>
<accession>L0IBG1</accession>
<comment type="similarity">
    <text evidence="4">Belongs to the methylaspartate mutase GlmE subunit family.</text>
</comment>
<dbReference type="GO" id="GO:0031419">
    <property type="term" value="F:cobalamin binding"/>
    <property type="evidence" value="ECO:0007669"/>
    <property type="project" value="UniProtKB-KW"/>
</dbReference>
<dbReference type="PIRSF" id="PIRSF001495">
    <property type="entry name" value="Met_asp_mut_epsi"/>
    <property type="match status" value="1"/>
</dbReference>
<comment type="subunit">
    <text evidence="4">Heterotetramer composed of 2 epsilon subunits (GlmE) and 2 sigma subunits (GlmS). GlmE exists as a homodimer and GlmS as a monomer.</text>
</comment>
<proteinExistence type="inferred from homology"/>
<dbReference type="EC" id="5.4.99.1" evidence="4"/>
<feature type="binding site" evidence="4">
    <location>
        <position position="176"/>
    </location>
    <ligand>
        <name>adenosylcob(III)alamin</name>
        <dbReference type="ChEBI" id="CHEBI:18408"/>
    </ligand>
</feature>
<feature type="binding site" evidence="4">
    <location>
        <position position="318"/>
    </location>
    <ligand>
        <name>adenosylcob(III)alamin</name>
        <dbReference type="ChEBI" id="CHEBI:18408"/>
    </ligand>
</feature>
<dbReference type="EMBL" id="CP003050">
    <property type="protein sequence ID" value="AGB16158.1"/>
    <property type="molecule type" value="Genomic_DNA"/>
</dbReference>
<dbReference type="GeneID" id="14376338"/>
<feature type="binding site" evidence="4">
    <location>
        <position position="167"/>
    </location>
    <ligand>
        <name>L-glutamate</name>
        <dbReference type="ChEBI" id="CHEBI:29985"/>
    </ligand>
</feature>
<comment type="function">
    <text evidence="4">Catalyzes the carbon skeleton rearrangement of L-glutamate to L-threo-3-methylaspartate ((2S,3S)-3-methylaspartate).</text>
</comment>
<feature type="binding site" evidence="4">
    <location>
        <position position="62"/>
    </location>
    <ligand>
        <name>L-glutamate</name>
        <dbReference type="ChEBI" id="CHEBI:29985"/>
    </ligand>
</feature>
<organism evidence="6 7">
    <name type="scientific">Halovivax ruber (strain DSM 18193 / JCM 13892 / XH-70)</name>
    <dbReference type="NCBI Taxonomy" id="797302"/>
    <lineage>
        <taxon>Archaea</taxon>
        <taxon>Methanobacteriati</taxon>
        <taxon>Methanobacteriota</taxon>
        <taxon>Stenosarchaea group</taxon>
        <taxon>Halobacteria</taxon>
        <taxon>Halobacteriales</taxon>
        <taxon>Natrialbaceae</taxon>
        <taxon>Halovivax</taxon>
    </lineage>
</organism>
<dbReference type="HAMAP" id="MF_01923">
    <property type="entry name" value="Me_Asp_mutase_E"/>
    <property type="match status" value="1"/>
</dbReference>
<evidence type="ECO:0000256" key="5">
    <source>
        <dbReference type="SAM" id="MobiDB-lite"/>
    </source>
</evidence>
<dbReference type="eggNOG" id="arCOG06231">
    <property type="taxonomic scope" value="Archaea"/>
</dbReference>
<evidence type="ECO:0000313" key="7">
    <source>
        <dbReference type="Proteomes" id="UP000010846"/>
    </source>
</evidence>
<dbReference type="InterPro" id="IPR014714">
    <property type="entry name" value="Glu_mut_E_C_dom_sf"/>
</dbReference>
<keyword evidence="7" id="KW-1185">Reference proteome</keyword>
<dbReference type="RefSeq" id="WP_015300800.1">
    <property type="nucleotide sequence ID" value="NC_019964.1"/>
</dbReference>
<dbReference type="NCBIfam" id="TIGR01503">
    <property type="entry name" value="MthylAspMut_E"/>
    <property type="match status" value="1"/>
</dbReference>
<feature type="region of interest" description="Disordered" evidence="5">
    <location>
        <begin position="465"/>
        <end position="486"/>
    </location>
</feature>
<dbReference type="AlphaFoldDB" id="L0IBG1"/>
<dbReference type="OrthoDB" id="191779at2157"/>
<protein>
    <recommendedName>
        <fullName evidence="4">Glutamate mutase epsilon subunit</fullName>
        <ecNumber evidence="4">5.4.99.1</ecNumber>
    </recommendedName>
    <alternativeName>
        <fullName evidence="4">Glutamate mutase E chain</fullName>
    </alternativeName>
    <alternativeName>
        <fullName evidence="4">Glutamate mutase large subunit</fullName>
    </alternativeName>
    <alternativeName>
        <fullName evidence="4">Methylaspartate mutase</fullName>
    </alternativeName>
</protein>
<feature type="binding site" evidence="4">
    <location>
        <position position="173"/>
    </location>
    <ligand>
        <name>L-glutamate</name>
        <dbReference type="ChEBI" id="CHEBI:29985"/>
    </ligand>
</feature>
<dbReference type="GO" id="GO:0019553">
    <property type="term" value="P:L-glutamate catabolic process via L-citramalate"/>
    <property type="evidence" value="ECO:0007669"/>
    <property type="project" value="UniProtKB-UniRule"/>
</dbReference>
<name>L0IBG1_HALRX</name>
<keyword evidence="1 4" id="KW-0846">Cobalamin</keyword>
<feature type="binding site" evidence="4">
    <location>
        <position position="322"/>
    </location>
    <ligand>
        <name>adenosylcob(III)alamin</name>
        <dbReference type="ChEBI" id="CHEBI:18408"/>
    </ligand>
</feature>
<feature type="binding site" evidence="4">
    <location>
        <position position="289"/>
    </location>
    <ligand>
        <name>adenosylcob(III)alamin</name>
        <dbReference type="ChEBI" id="CHEBI:18408"/>
    </ligand>
</feature>
<evidence type="ECO:0000256" key="2">
    <source>
        <dbReference type="ARBA" id="ARBA00023235"/>
    </source>
</evidence>
<keyword evidence="3 4" id="KW-0170">Cobalt</keyword>
<dbReference type="UniPathway" id="UPA00561">
    <property type="reaction ID" value="UER00617"/>
</dbReference>
<reference evidence="6" key="1">
    <citation type="submission" date="2011-09" db="EMBL/GenBank/DDBJ databases">
        <title>Complete sequence of Halovivax ruber XH-70.</title>
        <authorList>
            <consortium name="US DOE Joint Genome Institute"/>
            <person name="Lucas S."/>
            <person name="Han J."/>
            <person name="Lapidus A."/>
            <person name="Cheng J.-F."/>
            <person name="Goodwin L."/>
            <person name="Pitluck S."/>
            <person name="Peters L."/>
            <person name="Mikhailova N."/>
            <person name="Davenport K."/>
            <person name="Detter J.C."/>
            <person name="Han C."/>
            <person name="Tapia R."/>
            <person name="Land M."/>
            <person name="Hauser L."/>
            <person name="Kyrpides N."/>
            <person name="Ivanova N."/>
            <person name="Pagani I."/>
            <person name="Sproer C."/>
            <person name="Anderson I."/>
            <person name="Woyke T."/>
        </authorList>
    </citation>
    <scope>NUCLEOTIDE SEQUENCE</scope>
    <source>
        <strain evidence="6">XH-70</strain>
    </source>
</reference>
<dbReference type="Pfam" id="PF06368">
    <property type="entry name" value="Met_asp_mut_E"/>
    <property type="match status" value="1"/>
</dbReference>
<dbReference type="GO" id="GO:0050097">
    <property type="term" value="F:methylaspartate mutase activity"/>
    <property type="evidence" value="ECO:0007669"/>
    <property type="project" value="UniProtKB-UniRule"/>
</dbReference>
<gene>
    <name evidence="4" type="primary">glmE</name>
    <name evidence="6" type="ordered locus">Halru_1551</name>
</gene>
<comment type="catalytic activity">
    <reaction evidence="4">
        <text>(2S,3S)-3-methyl-L-aspartate = L-glutamate</text>
        <dbReference type="Rhea" id="RHEA:12857"/>
        <dbReference type="ChEBI" id="CHEBI:29985"/>
        <dbReference type="ChEBI" id="CHEBI:58724"/>
        <dbReference type="EC" id="5.4.99.1"/>
    </reaction>
</comment>
<feature type="binding site" evidence="4">
    <location>
        <begin position="145"/>
        <end position="146"/>
    </location>
    <ligand>
        <name>L-glutamate</name>
        <dbReference type="ChEBI" id="CHEBI:29985"/>
    </ligand>
</feature>
<evidence type="ECO:0000256" key="3">
    <source>
        <dbReference type="ARBA" id="ARBA00023285"/>
    </source>
</evidence>
<dbReference type="Proteomes" id="UP000010846">
    <property type="component" value="Chromosome"/>
</dbReference>
<feature type="binding site" evidence="4">
    <location>
        <position position="64"/>
    </location>
    <ligand>
        <name>adenosylcob(III)alamin</name>
        <dbReference type="ChEBI" id="CHEBI:18408"/>
    </ligand>
</feature>
<dbReference type="KEGG" id="hru:Halru_1551"/>
<feature type="binding site" evidence="4">
    <location>
        <position position="119"/>
    </location>
    <ligand>
        <name>adenosylcob(III)alamin</name>
        <dbReference type="ChEBI" id="CHEBI:18408"/>
    </ligand>
</feature>
<dbReference type="SUPFAM" id="SSF51703">
    <property type="entry name" value="Cobalamin (vitamin B12)-dependent enzymes"/>
    <property type="match status" value="1"/>
</dbReference>
<dbReference type="HOGENOM" id="CLU_029922_0_0_2"/>
<dbReference type="InterPro" id="IPR006396">
    <property type="entry name" value="Glu_mut_E"/>
</dbReference>
<dbReference type="Gene3D" id="3.90.970.10">
    <property type="match status" value="1"/>
</dbReference>
<dbReference type="Gene3D" id="3.20.20.240">
    <property type="entry name" value="Methylmalonyl-CoA mutase"/>
    <property type="match status" value="1"/>
</dbReference>
<feature type="binding site" evidence="4">
    <location>
        <position position="177"/>
    </location>
    <ligand>
        <name>L-glutamate</name>
        <dbReference type="ChEBI" id="CHEBI:29985"/>
    </ligand>
</feature>
<sequence>MVRDEQLSSDGLATIDEAVRAEWPTGEAATVDDAIAFHEGLPPSKEFATVLESATEPLLQPRAGVARLDEQIELLTYLEETGEADLLPTTIDSYTRDNEYGKARTGLEKTRESDADALNGFPAVNHGVDGCRTLVESVDGPIEVRHGTPDARLLAAVTLAGGFQSFEGGPISYNIPYTKRGDLATTIEHWQYVDRLAGVYTERGVRINREPFGPLTGTLVPPSIAIAIMIVEGLLAATQGVRSLTLGYGQVGNVVQDVAALRALRALGEEYLPNEVCVTTVFHEWMGGFPPDEARANGVIGLGALTAAIARPDKVITKSPQEFQGVPTKEANAAGLRTTRQLLDMAMEQRLDIDGVESEQDLIERETRSLLEAVFEHGEGDVARGAVRAFETGALDVPFAPSESAKGACLPARDDDGRVRLFDFGDLAFDDEIKEIHAARLERRAETEDRSTSFHMVADDVDAISNGRLIGRPSESSRSGGVSDAD</sequence>
<dbReference type="CDD" id="cd00245">
    <property type="entry name" value="Glm_e"/>
    <property type="match status" value="1"/>
</dbReference>
<feature type="binding site" evidence="4">
    <location>
        <position position="96"/>
    </location>
    <ligand>
        <name>L-glutamate</name>
        <dbReference type="ChEBI" id="CHEBI:29985"/>
    </ligand>
</feature>
<comment type="cofactor">
    <cofactor evidence="4">
        <name>adenosylcob(III)alamin</name>
        <dbReference type="ChEBI" id="CHEBI:18408"/>
    </cofactor>
</comment>
<dbReference type="GO" id="GO:0019670">
    <property type="term" value="P:anaerobic L-glutamate catabolic process"/>
    <property type="evidence" value="ECO:0007669"/>
    <property type="project" value="InterPro"/>
</dbReference>
<comment type="caution">
    <text evidence="4">Lacks conserved residue(s) required for the propagation of feature annotation.</text>
</comment>
<comment type="pathway">
    <text evidence="4">Amino-acid degradation; L-glutamate degradation via mesaconate pathway; acetate and pyruvate from L-glutamate: step 1/4.</text>
</comment>